<organism evidence="1 2">
    <name type="scientific">Phanerochaete carnosa (strain HHB-10118-sp)</name>
    <name type="common">White-rot fungus</name>
    <name type="synonym">Peniophora carnosa</name>
    <dbReference type="NCBI Taxonomy" id="650164"/>
    <lineage>
        <taxon>Eukaryota</taxon>
        <taxon>Fungi</taxon>
        <taxon>Dikarya</taxon>
        <taxon>Basidiomycota</taxon>
        <taxon>Agaricomycotina</taxon>
        <taxon>Agaricomycetes</taxon>
        <taxon>Polyporales</taxon>
        <taxon>Phanerochaetaceae</taxon>
        <taxon>Phanerochaete</taxon>
    </lineage>
</organism>
<dbReference type="HOGENOM" id="CLU_130086_0_0_1"/>
<protein>
    <submittedName>
        <fullName evidence="1">Uncharacterized protein</fullName>
    </submittedName>
</protein>
<keyword evidence="2" id="KW-1185">Reference proteome</keyword>
<dbReference type="Proteomes" id="UP000008370">
    <property type="component" value="Unassembled WGS sequence"/>
</dbReference>
<sequence>VVYGDEPSQAPSNRIHELGGQSDDINYQFGGSYVWLVPDYTNERENGAIGFDLVIQGSEDPSLKDLAKGAGGDYRYLIVNTDISQERKITALALLRSESSVDMPPLGWDEATIDINKGRGKMYLYLVWKLST</sequence>
<dbReference type="RefSeq" id="XP_007394243.1">
    <property type="nucleotide sequence ID" value="XM_007394181.1"/>
</dbReference>
<dbReference type="GeneID" id="18920786"/>
<evidence type="ECO:0000313" key="2">
    <source>
        <dbReference type="Proteomes" id="UP000008370"/>
    </source>
</evidence>
<feature type="non-terminal residue" evidence="1">
    <location>
        <position position="1"/>
    </location>
</feature>
<evidence type="ECO:0000313" key="1">
    <source>
        <dbReference type="EMBL" id="EKM56393.1"/>
    </source>
</evidence>
<dbReference type="AlphaFoldDB" id="K5VXV1"/>
<dbReference type="EMBL" id="JH930471">
    <property type="protein sequence ID" value="EKM56393.1"/>
    <property type="molecule type" value="Genomic_DNA"/>
</dbReference>
<dbReference type="KEGG" id="pco:PHACADRAFT_92490"/>
<proteinExistence type="predicted"/>
<dbReference type="OrthoDB" id="1046782at2759"/>
<dbReference type="InParanoid" id="K5VXV1"/>
<accession>K5VXV1</accession>
<name>K5VXV1_PHACS</name>
<gene>
    <name evidence="1" type="ORF">PHACADRAFT_92490</name>
</gene>
<dbReference type="Gene3D" id="2.100.10.50">
    <property type="match status" value="1"/>
</dbReference>
<reference evidence="1 2" key="1">
    <citation type="journal article" date="2012" name="BMC Genomics">
        <title>Comparative genomics of the white-rot fungi, Phanerochaete carnosa and P. chrysosporium, to elucidate the genetic basis of the distinct wood types they colonize.</title>
        <authorList>
            <person name="Suzuki H."/>
            <person name="MacDonald J."/>
            <person name="Syed K."/>
            <person name="Salamov A."/>
            <person name="Hori C."/>
            <person name="Aerts A."/>
            <person name="Henrissat B."/>
            <person name="Wiebenga A."/>
            <person name="vanKuyk P.A."/>
            <person name="Barry K."/>
            <person name="Lindquist E."/>
            <person name="LaButti K."/>
            <person name="Lapidus A."/>
            <person name="Lucas S."/>
            <person name="Coutinho P."/>
            <person name="Gong Y."/>
            <person name="Samejima M."/>
            <person name="Mahadevan R."/>
            <person name="Abou-Zaid M."/>
            <person name="de Vries R.P."/>
            <person name="Igarashi K."/>
            <person name="Yadav J.S."/>
            <person name="Grigoriev I.V."/>
            <person name="Master E.R."/>
        </authorList>
    </citation>
    <scope>NUCLEOTIDE SEQUENCE [LARGE SCALE GENOMIC DNA]</scope>
    <source>
        <strain evidence="1 2">HHB-10118-sp</strain>
    </source>
</reference>